<organism evidence="5 6">
    <name type="scientific">Alteromonas lipolytica</name>
    <dbReference type="NCBI Taxonomy" id="1856405"/>
    <lineage>
        <taxon>Bacteria</taxon>
        <taxon>Pseudomonadati</taxon>
        <taxon>Pseudomonadota</taxon>
        <taxon>Gammaproteobacteria</taxon>
        <taxon>Alteromonadales</taxon>
        <taxon>Alteromonadaceae</taxon>
        <taxon>Alteromonas/Salinimonas group</taxon>
        <taxon>Alteromonas</taxon>
    </lineage>
</organism>
<dbReference type="RefSeq" id="WP_070177729.1">
    <property type="nucleotide sequence ID" value="NZ_BMJR01000002.1"/>
</dbReference>
<comment type="caution">
    <text evidence="5">The sequence shown here is derived from an EMBL/GenBank/DDBJ whole genome shotgun (WGS) entry which is preliminary data.</text>
</comment>
<protein>
    <recommendedName>
        <fullName evidence="4">FAD-binding PCMH-type domain-containing protein</fullName>
    </recommendedName>
</protein>
<keyword evidence="3" id="KW-0274">FAD</keyword>
<dbReference type="GO" id="GO:1903457">
    <property type="term" value="P:lactate catabolic process"/>
    <property type="evidence" value="ECO:0007669"/>
    <property type="project" value="TreeGrafter"/>
</dbReference>
<dbReference type="PANTHER" id="PTHR11748:SF111">
    <property type="entry name" value="D-LACTATE DEHYDROGENASE, MITOCHONDRIAL-RELATED"/>
    <property type="match status" value="1"/>
</dbReference>
<dbReference type="PANTHER" id="PTHR11748">
    <property type="entry name" value="D-LACTATE DEHYDROGENASE"/>
    <property type="match status" value="1"/>
</dbReference>
<comment type="similarity">
    <text evidence="1">Belongs to the FAD-binding oxidoreductase/transferase type 4 family.</text>
</comment>
<dbReference type="InterPro" id="IPR016164">
    <property type="entry name" value="FAD-linked_Oxase-like_C"/>
</dbReference>
<dbReference type="AlphaFoldDB" id="A0A1E8FCY5"/>
<dbReference type="Gene3D" id="3.30.465.10">
    <property type="match status" value="1"/>
</dbReference>
<dbReference type="GO" id="GO:0008720">
    <property type="term" value="F:D-lactate dehydrogenase (NAD+) activity"/>
    <property type="evidence" value="ECO:0007669"/>
    <property type="project" value="TreeGrafter"/>
</dbReference>
<accession>A0A1E8FCY5</accession>
<evidence type="ECO:0000256" key="2">
    <source>
        <dbReference type="ARBA" id="ARBA00022630"/>
    </source>
</evidence>
<dbReference type="PROSITE" id="PS51387">
    <property type="entry name" value="FAD_PCMH"/>
    <property type="match status" value="1"/>
</dbReference>
<sequence length="536" mass="58008">MTNNVAVSPAVETDNSAEKFAALQALVGVERILAPAESQHIHTDVYRKLSTPLAVVQPTSVEQVQAVVKFCNDAGLAISVRGGGASYTDGYLPLTSNQVLLDMSHMNHITELNEEDGYVTVEAGVTWAQLKETLDAKGWRTPFWGPFSGMHATIGGSVSQNTISHGSGSHGISAQNVQSVSVVLGNGEVLNTGSAAAGSSPFCRFFGPDLTGLFTGDCSALGIKVSITLPLIRQRPSHQTISFAFNDFEAMHESMRLISQERLEDTHFALDGALSQGQIARQDKAGQSIKMALSILKSSPSLLSGVKQLVSAAVSARRVISKTPYMTHYIVEGVSDAEAKSRLQRIREINQSLGQEIPATVPAVVRGMPFAPFYNTLGPAGERWVPLHGILPHSQVKAFHAELEQFYAARKADMKKHGVWYGGMFATVGSSGFLYEIAIYWPDEITPYHKEVVPADYLAKLPRYAANKEARHYVHKLKDDMTALFVKHGAINFQLGKAYPYLSRLDETGNELLNSLKKAADANGIIAPGNLGFGKK</sequence>
<dbReference type="InterPro" id="IPR036318">
    <property type="entry name" value="FAD-bd_PCMH-like_sf"/>
</dbReference>
<dbReference type="InterPro" id="IPR006094">
    <property type="entry name" value="Oxid_FAD_bind_N"/>
</dbReference>
<gene>
    <name evidence="5" type="ORF">BFC17_03570</name>
</gene>
<dbReference type="GO" id="GO:0004458">
    <property type="term" value="F:D-lactate dehydrogenase (cytochrome) activity"/>
    <property type="evidence" value="ECO:0007669"/>
    <property type="project" value="TreeGrafter"/>
</dbReference>
<dbReference type="OrthoDB" id="9811557at2"/>
<evidence type="ECO:0000313" key="6">
    <source>
        <dbReference type="Proteomes" id="UP000176037"/>
    </source>
</evidence>
<name>A0A1E8FCY5_9ALTE</name>
<proteinExistence type="inferred from homology"/>
<dbReference type="InterPro" id="IPR016166">
    <property type="entry name" value="FAD-bd_PCMH"/>
</dbReference>
<feature type="domain" description="FAD-binding PCMH-type" evidence="4">
    <location>
        <begin position="48"/>
        <end position="234"/>
    </location>
</feature>
<dbReference type="InterPro" id="IPR016169">
    <property type="entry name" value="FAD-bd_PCMH_sub2"/>
</dbReference>
<dbReference type="Pfam" id="PF01565">
    <property type="entry name" value="FAD_binding_4"/>
    <property type="match status" value="1"/>
</dbReference>
<evidence type="ECO:0000313" key="5">
    <source>
        <dbReference type="EMBL" id="OFI33353.1"/>
    </source>
</evidence>
<evidence type="ECO:0000256" key="3">
    <source>
        <dbReference type="ARBA" id="ARBA00022827"/>
    </source>
</evidence>
<evidence type="ECO:0000259" key="4">
    <source>
        <dbReference type="PROSITE" id="PS51387"/>
    </source>
</evidence>
<keyword evidence="6" id="KW-1185">Reference proteome</keyword>
<dbReference type="EMBL" id="MJIC01000015">
    <property type="protein sequence ID" value="OFI33353.1"/>
    <property type="molecule type" value="Genomic_DNA"/>
</dbReference>
<dbReference type="SUPFAM" id="SSF55103">
    <property type="entry name" value="FAD-linked oxidases, C-terminal domain"/>
    <property type="match status" value="1"/>
</dbReference>
<evidence type="ECO:0000256" key="1">
    <source>
        <dbReference type="ARBA" id="ARBA00008000"/>
    </source>
</evidence>
<dbReference type="SUPFAM" id="SSF56176">
    <property type="entry name" value="FAD-binding/transporter-associated domain-like"/>
    <property type="match status" value="1"/>
</dbReference>
<dbReference type="Proteomes" id="UP000176037">
    <property type="component" value="Unassembled WGS sequence"/>
</dbReference>
<dbReference type="GO" id="GO:0071949">
    <property type="term" value="F:FAD binding"/>
    <property type="evidence" value="ECO:0007669"/>
    <property type="project" value="InterPro"/>
</dbReference>
<keyword evidence="2" id="KW-0285">Flavoprotein</keyword>
<dbReference type="STRING" id="1856405.BFC17_03570"/>
<reference evidence="5 6" key="1">
    <citation type="submission" date="2016-09" db="EMBL/GenBank/DDBJ databases">
        <title>Alteromonas lipolytica, a new species isolated from sea water.</title>
        <authorList>
            <person name="Wu Y.-H."/>
            <person name="Cheng H."/>
            <person name="Xu X.-W."/>
        </authorList>
    </citation>
    <scope>NUCLEOTIDE SEQUENCE [LARGE SCALE GENOMIC DNA]</scope>
    <source>
        <strain evidence="5 6">JW12</strain>
    </source>
</reference>